<reference evidence="5 6" key="1">
    <citation type="submission" date="2017-04" db="EMBL/GenBank/DDBJ databases">
        <title>Novel microbial lineages endemic to geothermal iron-oxide mats fill important gaps in the evolutionary history of Archaea.</title>
        <authorList>
            <person name="Jay Z.J."/>
            <person name="Beam J.P."/>
            <person name="Dlakic M."/>
            <person name="Rusch D.B."/>
            <person name="Kozubal M.A."/>
            <person name="Inskeep W.P."/>
        </authorList>
    </citation>
    <scope>NUCLEOTIDE SEQUENCE [LARGE SCALE GENOMIC DNA]</scope>
    <source>
        <strain evidence="5">ECH_B_SAG-M15</strain>
    </source>
</reference>
<evidence type="ECO:0000313" key="5">
    <source>
        <dbReference type="EMBL" id="PSN91360.1"/>
    </source>
</evidence>
<keyword evidence="3 5" id="KW-0067">ATP-binding</keyword>
<dbReference type="InterPro" id="IPR003439">
    <property type="entry name" value="ABC_transporter-like_ATP-bd"/>
</dbReference>
<gene>
    <name evidence="5" type="ORF">B9Q08_03070</name>
</gene>
<dbReference type="EMBL" id="NEXJ01000049">
    <property type="protein sequence ID" value="PSN91360.1"/>
    <property type="molecule type" value="Genomic_DNA"/>
</dbReference>
<evidence type="ECO:0000259" key="4">
    <source>
        <dbReference type="PROSITE" id="PS50893"/>
    </source>
</evidence>
<evidence type="ECO:0000256" key="3">
    <source>
        <dbReference type="ARBA" id="ARBA00022840"/>
    </source>
</evidence>
<dbReference type="PANTHER" id="PTHR42711:SF18">
    <property type="entry name" value="ABC TRANSPORTER, ATP-BINDING PROTEIN"/>
    <property type="match status" value="1"/>
</dbReference>
<protein>
    <submittedName>
        <fullName evidence="5">Multidrug ABC transporter ATP-binding protein</fullName>
    </submittedName>
</protein>
<dbReference type="GO" id="GO:0005524">
    <property type="term" value="F:ATP binding"/>
    <property type="evidence" value="ECO:0007669"/>
    <property type="project" value="UniProtKB-KW"/>
</dbReference>
<proteinExistence type="predicted"/>
<keyword evidence="2" id="KW-0547">Nucleotide-binding</keyword>
<evidence type="ECO:0000256" key="2">
    <source>
        <dbReference type="ARBA" id="ARBA00022741"/>
    </source>
</evidence>
<organism evidence="5 6">
    <name type="scientific">Candidatus Marsarchaeota G2 archaeon ECH_B_SAG-M15</name>
    <dbReference type="NCBI Taxonomy" id="1978162"/>
    <lineage>
        <taxon>Archaea</taxon>
        <taxon>Candidatus Marsarchaeota</taxon>
        <taxon>Candidatus Marsarchaeota group 2</taxon>
    </lineage>
</organism>
<feature type="domain" description="ABC transporter" evidence="4">
    <location>
        <begin position="2"/>
        <end position="237"/>
    </location>
</feature>
<comment type="caution">
    <text evidence="5">The sequence shown here is derived from an EMBL/GenBank/DDBJ whole genome shotgun (WGS) entry which is preliminary data.</text>
</comment>
<evidence type="ECO:0000313" key="6">
    <source>
        <dbReference type="Proteomes" id="UP000240490"/>
    </source>
</evidence>
<sequence>MIETRGITKFFANGKRGVVSALCNINIRVRPGTPVALVGPNGAGKTTLIRVLSTLILPSSGEAYVNGYSVVDQPKEVKRSIGLVTVSDRLFYYRLTAMENLVFYATLYNLGFDEARKRARETLSIVGLSGWADTKTMHYSTGMLRRLALARAILHDPPVIMLDEPTLGIDVVSSRNVRRLVRQLGEERTVLFTSHYMKDVEEIAGYVYIIKGGRIVAEGSPQDLTRLVGRVVELEVYEDELPDSYRRFVVTYRNGHVTLRIPESIVDDLKAHTVEERSVQPTLEDVYVSLVGESSMDVRPYQFRRGGTNEWRAG</sequence>
<evidence type="ECO:0000256" key="1">
    <source>
        <dbReference type="ARBA" id="ARBA00022448"/>
    </source>
</evidence>
<dbReference type="PROSITE" id="PS50893">
    <property type="entry name" value="ABC_TRANSPORTER_2"/>
    <property type="match status" value="1"/>
</dbReference>
<dbReference type="Pfam" id="PF00005">
    <property type="entry name" value="ABC_tran"/>
    <property type="match status" value="1"/>
</dbReference>
<dbReference type="InterPro" id="IPR050763">
    <property type="entry name" value="ABC_transporter_ATP-binding"/>
</dbReference>
<dbReference type="PANTHER" id="PTHR42711">
    <property type="entry name" value="ABC TRANSPORTER ATP-BINDING PROTEIN"/>
    <property type="match status" value="1"/>
</dbReference>
<dbReference type="AlphaFoldDB" id="A0A2R6AY92"/>
<dbReference type="InterPro" id="IPR003593">
    <property type="entry name" value="AAA+_ATPase"/>
</dbReference>
<keyword evidence="1" id="KW-0813">Transport</keyword>
<dbReference type="GO" id="GO:0016887">
    <property type="term" value="F:ATP hydrolysis activity"/>
    <property type="evidence" value="ECO:0007669"/>
    <property type="project" value="InterPro"/>
</dbReference>
<dbReference type="Gene3D" id="3.40.50.300">
    <property type="entry name" value="P-loop containing nucleotide triphosphate hydrolases"/>
    <property type="match status" value="1"/>
</dbReference>
<dbReference type="Proteomes" id="UP000240490">
    <property type="component" value="Unassembled WGS sequence"/>
</dbReference>
<dbReference type="SUPFAM" id="SSF52540">
    <property type="entry name" value="P-loop containing nucleoside triphosphate hydrolases"/>
    <property type="match status" value="1"/>
</dbReference>
<name>A0A2R6AY92_9ARCH</name>
<dbReference type="InterPro" id="IPR027417">
    <property type="entry name" value="P-loop_NTPase"/>
</dbReference>
<dbReference type="SMART" id="SM00382">
    <property type="entry name" value="AAA"/>
    <property type="match status" value="1"/>
</dbReference>
<accession>A0A2R6AY92</accession>